<dbReference type="PANTHER" id="PTHR23422">
    <property type="entry name" value="DIPEPTIDYL PEPTIDASE III-RELATED"/>
    <property type="match status" value="1"/>
</dbReference>
<name>A0A1F5H3W5_9BACT</name>
<dbReference type="GO" id="GO:0005737">
    <property type="term" value="C:cytoplasm"/>
    <property type="evidence" value="ECO:0007669"/>
    <property type="project" value="TreeGrafter"/>
</dbReference>
<dbReference type="GO" id="GO:0008239">
    <property type="term" value="F:dipeptidyl-peptidase activity"/>
    <property type="evidence" value="ECO:0007669"/>
    <property type="project" value="TreeGrafter"/>
</dbReference>
<dbReference type="Proteomes" id="UP000177039">
    <property type="component" value="Unassembled WGS sequence"/>
</dbReference>
<gene>
    <name evidence="4" type="ORF">A3B54_04950</name>
</gene>
<proteinExistence type="predicted"/>
<evidence type="ECO:0000256" key="2">
    <source>
        <dbReference type="ARBA" id="ARBA00022801"/>
    </source>
</evidence>
<feature type="region of interest" description="Disordered" evidence="3">
    <location>
        <begin position="1"/>
        <end position="32"/>
    </location>
</feature>
<organism evidence="4 5">
    <name type="scientific">Candidatus Curtissbacteria bacterium RIFCSPLOWO2_01_FULL_42_50</name>
    <dbReference type="NCBI Taxonomy" id="1797730"/>
    <lineage>
        <taxon>Bacteria</taxon>
        <taxon>Candidatus Curtissiibacteriota</taxon>
    </lineage>
</organism>
<dbReference type="GO" id="GO:0046872">
    <property type="term" value="F:metal ion binding"/>
    <property type="evidence" value="ECO:0007669"/>
    <property type="project" value="UniProtKB-KW"/>
</dbReference>
<keyword evidence="2" id="KW-0378">Hydrolase</keyword>
<evidence type="ECO:0000313" key="4">
    <source>
        <dbReference type="EMBL" id="OGD98759.1"/>
    </source>
</evidence>
<dbReference type="EMBL" id="MFBT01000032">
    <property type="protein sequence ID" value="OGD98759.1"/>
    <property type="molecule type" value="Genomic_DNA"/>
</dbReference>
<keyword evidence="1" id="KW-0479">Metal-binding</keyword>
<dbReference type="InterPro" id="IPR039461">
    <property type="entry name" value="Peptidase_M49"/>
</dbReference>
<accession>A0A1F5H3W5</accession>
<dbReference type="PANTHER" id="PTHR23422:SF9">
    <property type="entry name" value="ZN-DEPENDENT HYDROLASE"/>
    <property type="match status" value="1"/>
</dbReference>
<sequence length="482" mass="55738">MNTERFLHPFSPQGRYPIGGGNEGQSAPRKLEGGSNELYTREFKLPSEVEASLSKNQRKILLSLVRAARRFGQLYTEYDDKSDPRLPFYPLGVKKERILDAAKSNPEIISPYTIVSRSENGVLVATPMHKFYQDKLKTLGILDLLKRAADAAGRGKDKDIKLQRYLKAKAKAFENGDYEGAERIWLEREDEPIIDIAIGFYDTYSDRFLGIKYSAEAWVGVLDRQLTSDTQWFSDSFLKWWQQTTRRSAPRAKMRIEHTRIQSGQAARYEWSGNSLPCQSGWRAAMGSKFTIFKPVFVDKFLHQKLPNLRDLIDTRKIQGITDSFVKLATLRTHIAHEIGHSLVPSENIQQRLQKHAAWLKELYCDLLALTGYRRVKGLNLRESEIALAMLLSEGYLEYQNQRKRPEYHKKSTILLNYLLEEGSIRVEEGHFTWEDTEAVFKGIASLLKEVQKMLEEGKFSDVQQLHDKYFDPTIYRHFLMK</sequence>
<evidence type="ECO:0000256" key="3">
    <source>
        <dbReference type="SAM" id="MobiDB-lite"/>
    </source>
</evidence>
<comment type="caution">
    <text evidence="4">The sequence shown here is derived from an EMBL/GenBank/DDBJ whole genome shotgun (WGS) entry which is preliminary data.</text>
</comment>
<dbReference type="AlphaFoldDB" id="A0A1F5H3W5"/>
<dbReference type="Gene3D" id="3.30.540.30">
    <property type="match status" value="1"/>
</dbReference>
<reference evidence="4 5" key="1">
    <citation type="journal article" date="2016" name="Nat. Commun.">
        <title>Thousands of microbial genomes shed light on interconnected biogeochemical processes in an aquifer system.</title>
        <authorList>
            <person name="Anantharaman K."/>
            <person name="Brown C.T."/>
            <person name="Hug L.A."/>
            <person name="Sharon I."/>
            <person name="Castelle C.J."/>
            <person name="Probst A.J."/>
            <person name="Thomas B.C."/>
            <person name="Singh A."/>
            <person name="Wilkins M.J."/>
            <person name="Karaoz U."/>
            <person name="Brodie E.L."/>
            <person name="Williams K.H."/>
            <person name="Hubbard S.S."/>
            <person name="Banfield J.F."/>
        </authorList>
    </citation>
    <scope>NUCLEOTIDE SEQUENCE [LARGE SCALE GENOMIC DNA]</scope>
</reference>
<protein>
    <submittedName>
        <fullName evidence="4">Uncharacterized protein</fullName>
    </submittedName>
</protein>
<evidence type="ECO:0000313" key="5">
    <source>
        <dbReference type="Proteomes" id="UP000177039"/>
    </source>
</evidence>
<evidence type="ECO:0000256" key="1">
    <source>
        <dbReference type="ARBA" id="ARBA00022723"/>
    </source>
</evidence>